<evidence type="ECO:0000256" key="3">
    <source>
        <dbReference type="ARBA" id="ARBA00022553"/>
    </source>
</evidence>
<dbReference type="AlphaFoldDB" id="A0A1C5KAK6"/>
<reference evidence="14 15" key="1">
    <citation type="submission" date="2016-06" db="EMBL/GenBank/DDBJ databases">
        <authorList>
            <person name="Kjaerup R.B."/>
            <person name="Dalgaard T.S."/>
            <person name="Juul-Madsen H.R."/>
        </authorList>
    </citation>
    <scope>NUCLEOTIDE SEQUENCE [LARGE SCALE GENOMIC DNA]</scope>
    <source>
        <strain evidence="14 15">DSM 43904</strain>
    </source>
</reference>
<feature type="transmembrane region" description="Helical" evidence="11">
    <location>
        <begin position="83"/>
        <end position="101"/>
    </location>
</feature>
<accession>A0A1C5KAK6</accession>
<dbReference type="EMBL" id="LT607750">
    <property type="protein sequence ID" value="SCG79768.1"/>
    <property type="molecule type" value="Genomic_DNA"/>
</dbReference>
<evidence type="ECO:0000256" key="9">
    <source>
        <dbReference type="SAM" id="Coils"/>
    </source>
</evidence>
<dbReference type="EC" id="2.7.13.3" evidence="2"/>
<feature type="transmembrane region" description="Helical" evidence="11">
    <location>
        <begin position="107"/>
        <end position="126"/>
    </location>
</feature>
<dbReference type="InterPro" id="IPR050482">
    <property type="entry name" value="Sensor_HK_TwoCompSys"/>
</dbReference>
<protein>
    <recommendedName>
        <fullName evidence="2">histidine kinase</fullName>
        <ecNumber evidence="2">2.7.13.3</ecNumber>
    </recommendedName>
</protein>
<comment type="catalytic activity">
    <reaction evidence="1">
        <text>ATP + protein L-histidine = ADP + protein N-phospho-L-histidine.</text>
        <dbReference type="EC" id="2.7.13.3"/>
    </reaction>
</comment>
<dbReference type="Pfam" id="PF07730">
    <property type="entry name" value="HisKA_3"/>
    <property type="match status" value="1"/>
</dbReference>
<dbReference type="SUPFAM" id="SSF55874">
    <property type="entry name" value="ATPase domain of HSP90 chaperone/DNA topoisomerase II/histidine kinase"/>
    <property type="match status" value="1"/>
</dbReference>
<dbReference type="InterPro" id="IPR003594">
    <property type="entry name" value="HATPase_dom"/>
</dbReference>
<dbReference type="PANTHER" id="PTHR24421">
    <property type="entry name" value="NITRATE/NITRITE SENSOR PROTEIN NARX-RELATED"/>
    <property type="match status" value="1"/>
</dbReference>
<evidence type="ECO:0000256" key="6">
    <source>
        <dbReference type="ARBA" id="ARBA00022777"/>
    </source>
</evidence>
<evidence type="ECO:0000259" key="13">
    <source>
        <dbReference type="Pfam" id="PF07730"/>
    </source>
</evidence>
<evidence type="ECO:0000256" key="2">
    <source>
        <dbReference type="ARBA" id="ARBA00012438"/>
    </source>
</evidence>
<evidence type="ECO:0000256" key="7">
    <source>
        <dbReference type="ARBA" id="ARBA00022840"/>
    </source>
</evidence>
<dbReference type="GO" id="GO:0005524">
    <property type="term" value="F:ATP binding"/>
    <property type="evidence" value="ECO:0007669"/>
    <property type="project" value="UniProtKB-KW"/>
</dbReference>
<feature type="transmembrane region" description="Helical" evidence="11">
    <location>
        <begin position="201"/>
        <end position="222"/>
    </location>
</feature>
<evidence type="ECO:0000256" key="11">
    <source>
        <dbReference type="SAM" id="Phobius"/>
    </source>
</evidence>
<keyword evidence="11" id="KW-0812">Transmembrane</keyword>
<feature type="coiled-coil region" evidence="9">
    <location>
        <begin position="220"/>
        <end position="260"/>
    </location>
</feature>
<feature type="transmembrane region" description="Helical" evidence="11">
    <location>
        <begin position="133"/>
        <end position="155"/>
    </location>
</feature>
<evidence type="ECO:0000313" key="15">
    <source>
        <dbReference type="Proteomes" id="UP000198217"/>
    </source>
</evidence>
<dbReference type="PANTHER" id="PTHR24421:SF10">
    <property type="entry name" value="NITRATE_NITRITE SENSOR PROTEIN NARQ"/>
    <property type="match status" value="1"/>
</dbReference>
<evidence type="ECO:0000313" key="14">
    <source>
        <dbReference type="EMBL" id="SCG79768.1"/>
    </source>
</evidence>
<evidence type="ECO:0000259" key="12">
    <source>
        <dbReference type="Pfam" id="PF02518"/>
    </source>
</evidence>
<keyword evidence="9" id="KW-0175">Coiled coil</keyword>
<organism evidence="14 15">
    <name type="scientific">Micromonospora echinaurantiaca</name>
    <dbReference type="NCBI Taxonomy" id="47857"/>
    <lineage>
        <taxon>Bacteria</taxon>
        <taxon>Bacillati</taxon>
        <taxon>Actinomycetota</taxon>
        <taxon>Actinomycetes</taxon>
        <taxon>Micromonosporales</taxon>
        <taxon>Micromonosporaceae</taxon>
        <taxon>Micromonospora</taxon>
    </lineage>
</organism>
<keyword evidence="6 14" id="KW-0418">Kinase</keyword>
<evidence type="ECO:0000256" key="4">
    <source>
        <dbReference type="ARBA" id="ARBA00022679"/>
    </source>
</evidence>
<evidence type="ECO:0000256" key="8">
    <source>
        <dbReference type="ARBA" id="ARBA00023012"/>
    </source>
</evidence>
<name>A0A1C5KAK6_9ACTN</name>
<keyword evidence="8" id="KW-0902">Two-component regulatory system</keyword>
<proteinExistence type="predicted"/>
<keyword evidence="5" id="KW-0547">Nucleotide-binding</keyword>
<evidence type="ECO:0000256" key="1">
    <source>
        <dbReference type="ARBA" id="ARBA00000085"/>
    </source>
</evidence>
<dbReference type="CDD" id="cd16917">
    <property type="entry name" value="HATPase_UhpB-NarQ-NarX-like"/>
    <property type="match status" value="1"/>
</dbReference>
<keyword evidence="15" id="KW-1185">Reference proteome</keyword>
<dbReference type="GO" id="GO:0046983">
    <property type="term" value="F:protein dimerization activity"/>
    <property type="evidence" value="ECO:0007669"/>
    <property type="project" value="InterPro"/>
</dbReference>
<feature type="domain" description="Histidine kinase/HSP90-like ATPase" evidence="12">
    <location>
        <begin position="375"/>
        <end position="461"/>
    </location>
</feature>
<dbReference type="Pfam" id="PF02518">
    <property type="entry name" value="HATPase_c"/>
    <property type="match status" value="1"/>
</dbReference>
<gene>
    <name evidence="14" type="ORF">GA0070609_6049</name>
</gene>
<keyword evidence="11" id="KW-1133">Transmembrane helix</keyword>
<keyword evidence="7" id="KW-0067">ATP-binding</keyword>
<dbReference type="InterPro" id="IPR036890">
    <property type="entry name" value="HATPase_C_sf"/>
</dbReference>
<dbReference type="GO" id="GO:0016020">
    <property type="term" value="C:membrane"/>
    <property type="evidence" value="ECO:0007669"/>
    <property type="project" value="InterPro"/>
</dbReference>
<dbReference type="GO" id="GO:0000155">
    <property type="term" value="F:phosphorelay sensor kinase activity"/>
    <property type="evidence" value="ECO:0007669"/>
    <property type="project" value="InterPro"/>
</dbReference>
<feature type="domain" description="Signal transduction histidine kinase subgroup 3 dimerisation and phosphoacceptor" evidence="13">
    <location>
        <begin position="252"/>
        <end position="315"/>
    </location>
</feature>
<evidence type="ECO:0000256" key="10">
    <source>
        <dbReference type="SAM" id="MobiDB-lite"/>
    </source>
</evidence>
<feature type="transmembrane region" description="Helical" evidence="11">
    <location>
        <begin position="167"/>
        <end position="189"/>
    </location>
</feature>
<keyword evidence="11" id="KW-0472">Membrane</keyword>
<keyword evidence="3" id="KW-0597">Phosphoprotein</keyword>
<dbReference type="InterPro" id="IPR011712">
    <property type="entry name" value="Sig_transdc_His_kin_sub3_dim/P"/>
</dbReference>
<dbReference type="Gene3D" id="1.20.5.1930">
    <property type="match status" value="1"/>
</dbReference>
<sequence length="465" mass="48297">MEQVEYRIHAPMLLPARPAAIGRGSARVHYLSSARPRAVSGAPAGPLGVRPRRAGDRPGSAYPRSVTSSLAGLRRTVERYRPLGLAVLVGGGVWYSAAGALGVRSPLPGVLVLAVAVTAGWAAATVHRRRWPLFVAAAAAWLLLAAWPAPVAASWQAGLRLRGRRRLGGFLAGAALVLALGVLIGRAVGGERGLTTATPGNAIAMAAWLVVFPLVVGLWIGARRDTLAALRDRAARLEREQEARAERARAEERARIAREMHDVVAHRVSLMVVHAGALEVTAADPATVEAAALIRSTGRQALTDLREVLGVLRQAGGAAEPAPAGPAAAAGLPDTAPLPGLGAVDDLVGESRAAGLRVQRQDEGTPAAVPATVGRTVYRVVQEALTNVRKHAADAEVTVRLRHLTGGIEVTVRNGPSTAGAGLPGAGLGLVGLRERVELLGGRLEAGPRDGGFLVRALIPVEEER</sequence>
<dbReference type="Proteomes" id="UP000198217">
    <property type="component" value="Chromosome I"/>
</dbReference>
<feature type="region of interest" description="Disordered" evidence="10">
    <location>
        <begin position="37"/>
        <end position="63"/>
    </location>
</feature>
<dbReference type="Gene3D" id="3.30.565.10">
    <property type="entry name" value="Histidine kinase-like ATPase, C-terminal domain"/>
    <property type="match status" value="1"/>
</dbReference>
<keyword evidence="4" id="KW-0808">Transferase</keyword>
<evidence type="ECO:0000256" key="5">
    <source>
        <dbReference type="ARBA" id="ARBA00022741"/>
    </source>
</evidence>